<feature type="transmembrane region" description="Helical" evidence="5">
    <location>
        <begin position="120"/>
        <end position="139"/>
    </location>
</feature>
<evidence type="ECO:0000259" key="6">
    <source>
        <dbReference type="Pfam" id="PF04932"/>
    </source>
</evidence>
<keyword evidence="7" id="KW-0436">Ligase</keyword>
<dbReference type="InterPro" id="IPR007016">
    <property type="entry name" value="O-antigen_ligase-rel_domated"/>
</dbReference>
<gene>
    <name evidence="7" type="ORF">TAGGR_1775</name>
</gene>
<dbReference type="STRING" id="86166.TAGGR_1775"/>
<feature type="domain" description="O-antigen ligase-related" evidence="6">
    <location>
        <begin position="189"/>
        <end position="338"/>
    </location>
</feature>
<feature type="transmembrane region" description="Helical" evidence="5">
    <location>
        <begin position="385"/>
        <end position="402"/>
    </location>
</feature>
<feature type="transmembrane region" description="Helical" evidence="5">
    <location>
        <begin position="357"/>
        <end position="379"/>
    </location>
</feature>
<name>A0A0U9HVY3_9BACT</name>
<evidence type="ECO:0000313" key="7">
    <source>
        <dbReference type="EMBL" id="GAQ94591.1"/>
    </source>
</evidence>
<evidence type="ECO:0000256" key="3">
    <source>
        <dbReference type="ARBA" id="ARBA00022989"/>
    </source>
</evidence>
<evidence type="ECO:0000256" key="2">
    <source>
        <dbReference type="ARBA" id="ARBA00022692"/>
    </source>
</evidence>
<comment type="caution">
    <text evidence="7">The sequence shown here is derived from an EMBL/GenBank/DDBJ whole genome shotgun (WGS) entry which is preliminary data.</text>
</comment>
<sequence length="407" mass="47924">MDLIKPKFVEKIYLIMECNIYSALLLAFLSKGEAILNVMLFLNFVLWLIIIKFDFSKVSLLKNSVSIFFYLYILSIIISTFFSINPSYSFSQLLKDPLKAFLFFPVFLWIIDNESKLKRIAFVFFLLLIIYNLNGYYSFIFKDIYHSDTWLLHTTLNRYGGLLTLFIPFGILYFFYKENIYLKIFNILLMLATIFAIILNATRTAYLSLIIVLFLWSIFYFRKNIIKGFVLIFLSLSIVGIAGWYSSDFVKTKIIKTKEDINTFNYRTIGWLSAIESSLNRPIIGWGYGKKIFHEDVPFLDTSYKTSPKKLNIGLETPHNTFFAILFQQGFLGFLTFMGVFFFTIKNLLFRLRFDKNFLNLIRFSVLTSYIGYFGIFAFFNPTKFFYFSIFTVLSLSIFNILRKINK</sequence>
<protein>
    <submittedName>
        <fullName evidence="7">O-antigen ligase</fullName>
    </submittedName>
</protein>
<evidence type="ECO:0000256" key="5">
    <source>
        <dbReference type="SAM" id="Phobius"/>
    </source>
</evidence>
<dbReference type="EMBL" id="BCNO01000001">
    <property type="protein sequence ID" value="GAQ94591.1"/>
    <property type="molecule type" value="Genomic_DNA"/>
</dbReference>
<dbReference type="Proteomes" id="UP000054976">
    <property type="component" value="Unassembled WGS sequence"/>
</dbReference>
<dbReference type="GO" id="GO:0016874">
    <property type="term" value="F:ligase activity"/>
    <property type="evidence" value="ECO:0007669"/>
    <property type="project" value="UniProtKB-KW"/>
</dbReference>
<keyword evidence="2 5" id="KW-0812">Transmembrane</keyword>
<feature type="transmembrane region" description="Helical" evidence="5">
    <location>
        <begin position="228"/>
        <end position="246"/>
    </location>
</feature>
<feature type="transmembrane region" description="Helical" evidence="5">
    <location>
        <begin position="159"/>
        <end position="176"/>
    </location>
</feature>
<accession>A0A0U9HVY3</accession>
<dbReference type="AlphaFoldDB" id="A0A0U9HVY3"/>
<comment type="subcellular location">
    <subcellularLocation>
        <location evidence="1">Membrane</location>
        <topology evidence="1">Multi-pass membrane protein</topology>
    </subcellularLocation>
</comment>
<proteinExistence type="predicted"/>
<organism evidence="7 8">
    <name type="scientific">Thermodesulfovibrio aggregans</name>
    <dbReference type="NCBI Taxonomy" id="86166"/>
    <lineage>
        <taxon>Bacteria</taxon>
        <taxon>Pseudomonadati</taxon>
        <taxon>Nitrospirota</taxon>
        <taxon>Thermodesulfovibrionia</taxon>
        <taxon>Thermodesulfovibrionales</taxon>
        <taxon>Thermodesulfovibrionaceae</taxon>
        <taxon>Thermodesulfovibrio</taxon>
    </lineage>
</organism>
<keyword evidence="8" id="KW-1185">Reference proteome</keyword>
<feature type="transmembrane region" description="Helical" evidence="5">
    <location>
        <begin position="181"/>
        <end position="199"/>
    </location>
</feature>
<dbReference type="PANTHER" id="PTHR37422:SF17">
    <property type="entry name" value="O-ANTIGEN LIGASE"/>
    <property type="match status" value="1"/>
</dbReference>
<dbReference type="PANTHER" id="PTHR37422">
    <property type="entry name" value="TEICHURONIC ACID BIOSYNTHESIS PROTEIN TUAE"/>
    <property type="match status" value="1"/>
</dbReference>
<keyword evidence="4 5" id="KW-0472">Membrane</keyword>
<evidence type="ECO:0000313" key="8">
    <source>
        <dbReference type="Proteomes" id="UP000054976"/>
    </source>
</evidence>
<evidence type="ECO:0000256" key="4">
    <source>
        <dbReference type="ARBA" id="ARBA00023136"/>
    </source>
</evidence>
<feature type="transmembrane region" description="Helical" evidence="5">
    <location>
        <begin position="97"/>
        <end position="113"/>
    </location>
</feature>
<evidence type="ECO:0000256" key="1">
    <source>
        <dbReference type="ARBA" id="ARBA00004141"/>
    </source>
</evidence>
<feature type="transmembrane region" description="Helical" evidence="5">
    <location>
        <begin position="67"/>
        <end position="85"/>
    </location>
</feature>
<dbReference type="OrthoDB" id="6561746at2"/>
<feature type="transmembrane region" description="Helical" evidence="5">
    <location>
        <begin position="35"/>
        <end position="55"/>
    </location>
</feature>
<dbReference type="RefSeq" id="WP_059176026.1">
    <property type="nucleotide sequence ID" value="NZ_BCNO01000001.1"/>
</dbReference>
<feature type="transmembrane region" description="Helical" evidence="5">
    <location>
        <begin position="12"/>
        <end position="29"/>
    </location>
</feature>
<dbReference type="GO" id="GO:0016020">
    <property type="term" value="C:membrane"/>
    <property type="evidence" value="ECO:0007669"/>
    <property type="project" value="UniProtKB-SubCell"/>
</dbReference>
<dbReference type="InterPro" id="IPR051533">
    <property type="entry name" value="WaaL-like"/>
</dbReference>
<reference evidence="8" key="1">
    <citation type="submission" date="2016-01" db="EMBL/GenBank/DDBJ databases">
        <title>Draft genome sequence of Thermodesulfovibrio aggregans strain TGE-P1.</title>
        <authorList>
            <person name="Sekiguchi Y."/>
            <person name="Ohashi A."/>
            <person name="Matsuura N."/>
            <person name="Tourlousse M.D."/>
        </authorList>
    </citation>
    <scope>NUCLEOTIDE SEQUENCE [LARGE SCALE GENOMIC DNA]</scope>
    <source>
        <strain evidence="8">TGE-P1</strain>
    </source>
</reference>
<dbReference type="Pfam" id="PF04932">
    <property type="entry name" value="Wzy_C"/>
    <property type="match status" value="1"/>
</dbReference>
<keyword evidence="3 5" id="KW-1133">Transmembrane helix</keyword>
<feature type="transmembrane region" description="Helical" evidence="5">
    <location>
        <begin position="322"/>
        <end position="345"/>
    </location>
</feature>
<feature type="transmembrane region" description="Helical" evidence="5">
    <location>
        <begin position="205"/>
        <end position="221"/>
    </location>
</feature>